<feature type="compositionally biased region" description="Low complexity" evidence="1">
    <location>
        <begin position="22"/>
        <end position="49"/>
    </location>
</feature>
<dbReference type="OrthoDB" id="60033at2759"/>
<dbReference type="EMBL" id="FN648662">
    <property type="protein sequence ID" value="CBJ33318.1"/>
    <property type="molecule type" value="Genomic_DNA"/>
</dbReference>
<proteinExistence type="predicted"/>
<gene>
    <name evidence="2" type="primary">HSF</name>
    <name evidence="2" type="ORF">Esi_0459_0015</name>
</gene>
<dbReference type="InterPro" id="IPR036388">
    <property type="entry name" value="WH-like_DNA-bd_sf"/>
</dbReference>
<name>D7G1S3_ECTSI</name>
<protein>
    <submittedName>
        <fullName evidence="2">N/a</fullName>
    </submittedName>
</protein>
<feature type="region of interest" description="Disordered" evidence="1">
    <location>
        <begin position="85"/>
        <end position="106"/>
    </location>
</feature>
<evidence type="ECO:0000313" key="2">
    <source>
        <dbReference type="EMBL" id="CBJ33318.1"/>
    </source>
</evidence>
<dbReference type="InParanoid" id="D7G1S3"/>
<evidence type="ECO:0000313" key="3">
    <source>
        <dbReference type="Proteomes" id="UP000002630"/>
    </source>
</evidence>
<dbReference type="Proteomes" id="UP000002630">
    <property type="component" value="Linkage Group LG17"/>
</dbReference>
<reference evidence="2 3" key="1">
    <citation type="journal article" date="2010" name="Nature">
        <title>The Ectocarpus genome and the independent evolution of multicellularity in brown algae.</title>
        <authorList>
            <person name="Cock J.M."/>
            <person name="Sterck L."/>
            <person name="Rouze P."/>
            <person name="Scornet D."/>
            <person name="Allen A.E."/>
            <person name="Amoutzias G."/>
            <person name="Anthouard V."/>
            <person name="Artiguenave F."/>
            <person name="Aury J.M."/>
            <person name="Badger J.H."/>
            <person name="Beszteri B."/>
            <person name="Billiau K."/>
            <person name="Bonnet E."/>
            <person name="Bothwell J.H."/>
            <person name="Bowler C."/>
            <person name="Boyen C."/>
            <person name="Brownlee C."/>
            <person name="Carrano C.J."/>
            <person name="Charrier B."/>
            <person name="Cho G.Y."/>
            <person name="Coelho S.M."/>
            <person name="Collen J."/>
            <person name="Corre E."/>
            <person name="Da Silva C."/>
            <person name="Delage L."/>
            <person name="Delaroque N."/>
            <person name="Dittami S.M."/>
            <person name="Doulbeau S."/>
            <person name="Elias M."/>
            <person name="Farnham G."/>
            <person name="Gachon C.M."/>
            <person name="Gschloessl B."/>
            <person name="Heesch S."/>
            <person name="Jabbari K."/>
            <person name="Jubin C."/>
            <person name="Kawai H."/>
            <person name="Kimura K."/>
            <person name="Kloareg B."/>
            <person name="Kupper F.C."/>
            <person name="Lang D."/>
            <person name="Le Bail A."/>
            <person name="Leblanc C."/>
            <person name="Lerouge P."/>
            <person name="Lohr M."/>
            <person name="Lopez P.J."/>
            <person name="Martens C."/>
            <person name="Maumus F."/>
            <person name="Michel G."/>
            <person name="Miranda-Saavedra D."/>
            <person name="Morales J."/>
            <person name="Moreau H."/>
            <person name="Motomura T."/>
            <person name="Nagasato C."/>
            <person name="Napoli C.A."/>
            <person name="Nelson D.R."/>
            <person name="Nyvall-Collen P."/>
            <person name="Peters A.F."/>
            <person name="Pommier C."/>
            <person name="Potin P."/>
            <person name="Poulain J."/>
            <person name="Quesneville H."/>
            <person name="Read B."/>
            <person name="Rensing S.A."/>
            <person name="Ritter A."/>
            <person name="Rousvoal S."/>
            <person name="Samanta M."/>
            <person name="Samson G."/>
            <person name="Schroeder D.C."/>
            <person name="Segurens B."/>
            <person name="Strittmatter M."/>
            <person name="Tonon T."/>
            <person name="Tregear J.W."/>
            <person name="Valentin K."/>
            <person name="von Dassow P."/>
            <person name="Yamagishi T."/>
            <person name="Van de Peer Y."/>
            <person name="Wincker P."/>
        </authorList>
    </citation>
    <scope>NUCLEOTIDE SEQUENCE [LARGE SCALE GENOMIC DNA]</scope>
    <source>
        <strain evidence="3">Ec32 / CCAP1310/4</strain>
    </source>
</reference>
<dbReference type="AlphaFoldDB" id="D7G1S3"/>
<accession>D7G1S3</accession>
<dbReference type="Gene3D" id="1.10.10.10">
    <property type="entry name" value="Winged helix-like DNA-binding domain superfamily/Winged helix DNA-binding domain"/>
    <property type="match status" value="1"/>
</dbReference>
<organism evidence="2 3">
    <name type="scientific">Ectocarpus siliculosus</name>
    <name type="common">Brown alga</name>
    <name type="synonym">Conferva siliculosa</name>
    <dbReference type="NCBI Taxonomy" id="2880"/>
    <lineage>
        <taxon>Eukaryota</taxon>
        <taxon>Sar</taxon>
        <taxon>Stramenopiles</taxon>
        <taxon>Ochrophyta</taxon>
        <taxon>PX clade</taxon>
        <taxon>Phaeophyceae</taxon>
        <taxon>Ectocarpales</taxon>
        <taxon>Ectocarpaceae</taxon>
        <taxon>Ectocarpus</taxon>
    </lineage>
</organism>
<sequence>MEREAQDANADTTDQDVREHAAPASSPLSSSEQPAAEAETPAPTQAEEPFNNNIPVFLDRTFRMVESVSDDIVCWSEAGDSFIIKQIHRDRSSSTGTKRRLGEKQR</sequence>
<evidence type="ECO:0000256" key="1">
    <source>
        <dbReference type="SAM" id="MobiDB-lite"/>
    </source>
</evidence>
<feature type="region of interest" description="Disordered" evidence="1">
    <location>
        <begin position="1"/>
        <end position="52"/>
    </location>
</feature>
<keyword evidence="3" id="KW-1185">Reference proteome</keyword>
<dbReference type="EMBL" id="FN649742">
    <property type="protein sequence ID" value="CBJ33318.1"/>
    <property type="molecule type" value="Genomic_DNA"/>
</dbReference>